<dbReference type="AlphaFoldDB" id="A0A1I7TQX9"/>
<sequence length="259" mass="30036">MVIVNGKSSAFASNAELSKINTFWEDPIFGTMELVEHVTSLFDIQVDTVVINNDSGTRFMNWVQKRQRSLRMLEVNSYDIEDQFESENLKNIIMECEADYIQLRALHSSPFEIQNLTKKFEKFECLRGTWITVDNLMTLDCINIKVKEKQFTCAEINRFIKHWLQGGSHRLETLRVVNADFNLDDGLNARNELHALVNGLNARRSFEKVVMLNNHPNPFNIFEVVRNDGITAGFQFFNGFFWFGVWPSDNGNVLYLDSF</sequence>
<evidence type="ECO:0000259" key="1">
    <source>
        <dbReference type="Pfam" id="PF07735"/>
    </source>
</evidence>
<dbReference type="PANTHER" id="PTHR21503">
    <property type="entry name" value="F-BOX-CONTAINING HYPOTHETICAL PROTEIN C.ELEGANS"/>
    <property type="match status" value="1"/>
</dbReference>
<proteinExistence type="predicted"/>
<dbReference type="Pfam" id="PF07735">
    <property type="entry name" value="FBA_2"/>
    <property type="match status" value="1"/>
</dbReference>
<dbReference type="eggNOG" id="ENOG502TKI1">
    <property type="taxonomic scope" value="Eukaryota"/>
</dbReference>
<dbReference type="InterPro" id="IPR012885">
    <property type="entry name" value="F-box_Sdz-33"/>
</dbReference>
<name>A0A1I7TQX9_9PELO</name>
<evidence type="ECO:0000313" key="2">
    <source>
        <dbReference type="Proteomes" id="UP000095282"/>
    </source>
</evidence>
<dbReference type="WBParaSite" id="Csp11.Scaffold629.g10880.t1">
    <property type="protein sequence ID" value="Csp11.Scaffold629.g10880.t1"/>
    <property type="gene ID" value="Csp11.Scaffold629.g10880"/>
</dbReference>
<protein>
    <submittedName>
        <fullName evidence="3">FBA_2 domain-containing protein</fullName>
    </submittedName>
</protein>
<organism evidence="2 3">
    <name type="scientific">Caenorhabditis tropicalis</name>
    <dbReference type="NCBI Taxonomy" id="1561998"/>
    <lineage>
        <taxon>Eukaryota</taxon>
        <taxon>Metazoa</taxon>
        <taxon>Ecdysozoa</taxon>
        <taxon>Nematoda</taxon>
        <taxon>Chromadorea</taxon>
        <taxon>Rhabditida</taxon>
        <taxon>Rhabditina</taxon>
        <taxon>Rhabditomorpha</taxon>
        <taxon>Rhabditoidea</taxon>
        <taxon>Rhabditidae</taxon>
        <taxon>Peloderinae</taxon>
        <taxon>Caenorhabditis</taxon>
    </lineage>
</organism>
<dbReference type="Proteomes" id="UP000095282">
    <property type="component" value="Unplaced"/>
</dbReference>
<accession>A0A1I7TQX9</accession>
<feature type="domain" description="Sdz-33 F-box" evidence="1">
    <location>
        <begin position="116"/>
        <end position="176"/>
    </location>
</feature>
<keyword evidence="2" id="KW-1185">Reference proteome</keyword>
<reference evidence="3" key="1">
    <citation type="submission" date="2016-11" db="UniProtKB">
        <authorList>
            <consortium name="WormBaseParasite"/>
        </authorList>
    </citation>
    <scope>IDENTIFICATION</scope>
</reference>
<evidence type="ECO:0000313" key="3">
    <source>
        <dbReference type="WBParaSite" id="Csp11.Scaffold629.g10880.t1"/>
    </source>
</evidence>